<protein>
    <submittedName>
        <fullName evidence="4">Vacuolar protein-sorting-associated protein 25</fullName>
    </submittedName>
</protein>
<dbReference type="Proteomes" id="UP000238350">
    <property type="component" value="Unassembled WGS sequence"/>
</dbReference>
<dbReference type="PANTHER" id="PTHR13149">
    <property type="entry name" value="VACUOLAR PROTEIN SORTING-ASSOCIATED PROTEIN VPS25"/>
    <property type="match status" value="1"/>
</dbReference>
<evidence type="ECO:0000313" key="4">
    <source>
        <dbReference type="EMBL" id="PRT53417.1"/>
    </source>
</evidence>
<dbReference type="OrthoDB" id="245150at2759"/>
<name>A0A2T0FEM8_9ASCO</name>
<dbReference type="PANTHER" id="PTHR13149:SF0">
    <property type="entry name" value="VACUOLAR PROTEIN-SORTING-ASSOCIATED PROTEIN 25"/>
    <property type="match status" value="1"/>
</dbReference>
<dbReference type="GO" id="GO:0000814">
    <property type="term" value="C:ESCRT II complex"/>
    <property type="evidence" value="ECO:0007669"/>
    <property type="project" value="InterPro"/>
</dbReference>
<dbReference type="RefSeq" id="XP_024663363.1">
    <property type="nucleotide sequence ID" value="XM_024807595.1"/>
</dbReference>
<evidence type="ECO:0000256" key="3">
    <source>
        <dbReference type="ARBA" id="ARBA00022927"/>
    </source>
</evidence>
<evidence type="ECO:0000313" key="5">
    <source>
        <dbReference type="Proteomes" id="UP000238350"/>
    </source>
</evidence>
<dbReference type="InterPro" id="IPR036388">
    <property type="entry name" value="WH-like_DNA-bd_sf"/>
</dbReference>
<keyword evidence="3" id="KW-0653">Protein transport</keyword>
<dbReference type="AlphaFoldDB" id="A0A2T0FEM8"/>
<dbReference type="EMBL" id="NDIQ01000001">
    <property type="protein sequence ID" value="PRT53417.1"/>
    <property type="molecule type" value="Genomic_DNA"/>
</dbReference>
<dbReference type="InterPro" id="IPR008570">
    <property type="entry name" value="ESCRT-II_cplx_Vps25-sub"/>
</dbReference>
<sequence>MQGTPAIYEFPPFFTKQINEQTWAAQKSNWEKICLNYCKGINQWTLNKNSPVFTNSRIQRTLPAPVILELFNHMVEDGTAAWKIPNEEVYVYIKSPHLLASELVSWTEATGHSGAVITLFELTNGDLSGLSSFESLDPGILSQVLEIVFKQGNATEMREDGEVVGLKLK</sequence>
<gene>
    <name evidence="4" type="ORF">B9G98_01037</name>
</gene>
<dbReference type="Gene3D" id="1.10.10.570">
    <property type="entry name" value="Winged helix' DNA-binding domain. Chain C. Domain 1"/>
    <property type="match status" value="1"/>
</dbReference>
<reference evidence="4 5" key="1">
    <citation type="submission" date="2017-04" db="EMBL/GenBank/DDBJ databases">
        <title>Genome sequencing of [Candida] sorbophila.</title>
        <authorList>
            <person name="Ahn J.O."/>
        </authorList>
    </citation>
    <scope>NUCLEOTIDE SEQUENCE [LARGE SCALE GENOMIC DNA]</scope>
    <source>
        <strain evidence="4 5">DS02</strain>
    </source>
</reference>
<dbReference type="Gene3D" id="1.10.10.10">
    <property type="entry name" value="Winged helix-like DNA-binding domain superfamily/Winged helix DNA-binding domain"/>
    <property type="match status" value="1"/>
</dbReference>
<proteinExistence type="inferred from homology"/>
<dbReference type="GO" id="GO:0042803">
    <property type="term" value="F:protein homodimerization activity"/>
    <property type="evidence" value="ECO:0007669"/>
    <property type="project" value="TreeGrafter"/>
</dbReference>
<dbReference type="InterPro" id="IPR014041">
    <property type="entry name" value="ESCRT-II_cplx_Vps25-sub_N"/>
</dbReference>
<keyword evidence="2" id="KW-0813">Transport</keyword>
<keyword evidence="5" id="KW-1185">Reference proteome</keyword>
<organism evidence="4 5">
    <name type="scientific">Wickerhamiella sorbophila</name>
    <dbReference type="NCBI Taxonomy" id="45607"/>
    <lineage>
        <taxon>Eukaryota</taxon>
        <taxon>Fungi</taxon>
        <taxon>Dikarya</taxon>
        <taxon>Ascomycota</taxon>
        <taxon>Saccharomycotina</taxon>
        <taxon>Dipodascomycetes</taxon>
        <taxon>Dipodascales</taxon>
        <taxon>Trichomonascaceae</taxon>
        <taxon>Wickerhamiella</taxon>
    </lineage>
</organism>
<accession>A0A2T0FEM8</accession>
<dbReference type="Pfam" id="PF05871">
    <property type="entry name" value="ESCRT-II"/>
    <property type="match status" value="1"/>
</dbReference>
<dbReference type="STRING" id="45607.A0A2T0FEM8"/>
<dbReference type="GO" id="GO:0005198">
    <property type="term" value="F:structural molecule activity"/>
    <property type="evidence" value="ECO:0007669"/>
    <property type="project" value="TreeGrafter"/>
</dbReference>
<evidence type="ECO:0000256" key="1">
    <source>
        <dbReference type="ARBA" id="ARBA00009674"/>
    </source>
</evidence>
<dbReference type="GO" id="GO:0043328">
    <property type="term" value="P:protein transport to vacuole involved in ubiquitin-dependent protein catabolic process via the multivesicular body sorting pathway"/>
    <property type="evidence" value="ECO:0007669"/>
    <property type="project" value="TreeGrafter"/>
</dbReference>
<dbReference type="SUPFAM" id="SSF46785">
    <property type="entry name" value="Winged helix' DNA-binding domain"/>
    <property type="match status" value="2"/>
</dbReference>
<comment type="caution">
    <text evidence="4">The sequence shown here is derived from an EMBL/GenBank/DDBJ whole genome shotgun (WGS) entry which is preliminary data.</text>
</comment>
<dbReference type="InterPro" id="IPR036390">
    <property type="entry name" value="WH_DNA-bd_sf"/>
</dbReference>
<dbReference type="GeneID" id="36514786"/>
<comment type="similarity">
    <text evidence="1">Belongs to the VPS25 family.</text>
</comment>
<evidence type="ECO:0000256" key="2">
    <source>
        <dbReference type="ARBA" id="ARBA00022448"/>
    </source>
</evidence>